<dbReference type="InterPro" id="IPR025857">
    <property type="entry name" value="MacB_PCD"/>
</dbReference>
<comment type="caution">
    <text evidence="10">The sequence shown here is derived from an EMBL/GenBank/DDBJ whole genome shotgun (WGS) entry which is preliminary data.</text>
</comment>
<keyword evidence="3" id="KW-1003">Cell membrane</keyword>
<comment type="subcellular location">
    <subcellularLocation>
        <location evidence="1">Cell membrane</location>
        <topology evidence="1">Multi-pass membrane protein</topology>
    </subcellularLocation>
</comment>
<evidence type="ECO:0000256" key="7">
    <source>
        <dbReference type="SAM" id="Phobius"/>
    </source>
</evidence>
<dbReference type="AlphaFoldDB" id="A0A6N9NL50"/>
<dbReference type="Pfam" id="PF12704">
    <property type="entry name" value="MacB_PCD"/>
    <property type="match status" value="1"/>
</dbReference>
<evidence type="ECO:0000256" key="2">
    <source>
        <dbReference type="ARBA" id="ARBA00005236"/>
    </source>
</evidence>
<evidence type="ECO:0000313" key="10">
    <source>
        <dbReference type="EMBL" id="NBG66614.1"/>
    </source>
</evidence>
<evidence type="ECO:0000256" key="4">
    <source>
        <dbReference type="ARBA" id="ARBA00022692"/>
    </source>
</evidence>
<evidence type="ECO:0000313" key="11">
    <source>
        <dbReference type="Proteomes" id="UP000470771"/>
    </source>
</evidence>
<evidence type="ECO:0000256" key="3">
    <source>
        <dbReference type="ARBA" id="ARBA00022475"/>
    </source>
</evidence>
<dbReference type="RefSeq" id="WP_160633570.1">
    <property type="nucleotide sequence ID" value="NZ_WWNE01000008.1"/>
</dbReference>
<dbReference type="InterPro" id="IPR003838">
    <property type="entry name" value="ABC3_permease_C"/>
</dbReference>
<keyword evidence="4 7" id="KW-0812">Transmembrane</keyword>
<keyword evidence="5 7" id="KW-1133">Transmembrane helix</keyword>
<keyword evidence="6 7" id="KW-0472">Membrane</keyword>
<evidence type="ECO:0000259" key="9">
    <source>
        <dbReference type="Pfam" id="PF12704"/>
    </source>
</evidence>
<dbReference type="InterPro" id="IPR051447">
    <property type="entry name" value="Lipoprotein-release_system"/>
</dbReference>
<evidence type="ECO:0000256" key="5">
    <source>
        <dbReference type="ARBA" id="ARBA00022989"/>
    </source>
</evidence>
<name>A0A6N9NL50_9FLAO</name>
<reference evidence="10 11" key="1">
    <citation type="submission" date="2019-12" db="EMBL/GenBank/DDBJ databases">
        <authorList>
            <person name="Zhao J."/>
        </authorList>
    </citation>
    <scope>NUCLEOTIDE SEQUENCE [LARGE SCALE GENOMIC DNA]</scope>
    <source>
        <strain evidence="10 11">S-15</strain>
    </source>
</reference>
<accession>A0A6N9NL50</accession>
<dbReference type="Pfam" id="PF02687">
    <property type="entry name" value="FtsX"/>
    <property type="match status" value="1"/>
</dbReference>
<protein>
    <submittedName>
        <fullName evidence="10">FtsX-like permease family protein</fullName>
    </submittedName>
</protein>
<comment type="similarity">
    <text evidence="2">Belongs to the ABC-4 integral membrane protein family. LolC/E subfamily.</text>
</comment>
<feature type="transmembrane region" description="Helical" evidence="7">
    <location>
        <begin position="273"/>
        <end position="298"/>
    </location>
</feature>
<evidence type="ECO:0000256" key="1">
    <source>
        <dbReference type="ARBA" id="ARBA00004651"/>
    </source>
</evidence>
<sequence length="407" mass="45606">MNFELFTAKKILQGNSEGNRFSAPIIRISILAIALGMAVMIIALAVVTGFQTEIRNKIVGFGSHISITSYNTDNPLEAKPIDRNQDFYSSIKENPKVDNIQVFANKGGIIKTDEDIYGIVLKGIDKDYDWSFFEDKLVNGTIFSIEDSSKSNSILISEYVANKLFLKVGDDIKIYFIQEPPRIRKFTISGIYNTGFGEMDEVFAICDIRHIQKLNDWSENLVAGFEVSINDFEDLEAVDEEIYHSIGYNFNSTSIKKSRADIFNWLELQDINVFVIIILMLLVAGINIISALLIMVIERTNMIGILKSIGANNLSVRKIFLYSATYLVGVGLFWGNLIGISFCILQSKFEFLKLDQDAYYIDHVPIEISGLDIIGLNIGTLVISVIMLLIPSLIISKISPAKAIKFD</sequence>
<evidence type="ECO:0000256" key="6">
    <source>
        <dbReference type="ARBA" id="ARBA00023136"/>
    </source>
</evidence>
<evidence type="ECO:0000259" key="8">
    <source>
        <dbReference type="Pfam" id="PF02687"/>
    </source>
</evidence>
<keyword evidence="11" id="KW-1185">Reference proteome</keyword>
<dbReference type="PANTHER" id="PTHR30489">
    <property type="entry name" value="LIPOPROTEIN-RELEASING SYSTEM TRANSMEMBRANE PROTEIN LOLE"/>
    <property type="match status" value="1"/>
</dbReference>
<dbReference type="GO" id="GO:0044874">
    <property type="term" value="P:lipoprotein localization to outer membrane"/>
    <property type="evidence" value="ECO:0007669"/>
    <property type="project" value="TreeGrafter"/>
</dbReference>
<feature type="transmembrane region" description="Helical" evidence="7">
    <location>
        <begin position="28"/>
        <end position="50"/>
    </location>
</feature>
<dbReference type="PANTHER" id="PTHR30489:SF0">
    <property type="entry name" value="LIPOPROTEIN-RELEASING SYSTEM TRANSMEMBRANE PROTEIN LOLE"/>
    <property type="match status" value="1"/>
</dbReference>
<dbReference type="GO" id="GO:0098797">
    <property type="term" value="C:plasma membrane protein complex"/>
    <property type="evidence" value="ECO:0007669"/>
    <property type="project" value="TreeGrafter"/>
</dbReference>
<feature type="domain" description="ABC3 transporter permease C-terminal" evidence="8">
    <location>
        <begin position="274"/>
        <end position="400"/>
    </location>
</feature>
<feature type="domain" description="MacB-like periplasmic core" evidence="9">
    <location>
        <begin position="28"/>
        <end position="242"/>
    </location>
</feature>
<feature type="transmembrane region" description="Helical" evidence="7">
    <location>
        <begin position="319"/>
        <end position="347"/>
    </location>
</feature>
<dbReference type="EMBL" id="WWNE01000008">
    <property type="protein sequence ID" value="NBG66614.1"/>
    <property type="molecule type" value="Genomic_DNA"/>
</dbReference>
<dbReference type="Proteomes" id="UP000470771">
    <property type="component" value="Unassembled WGS sequence"/>
</dbReference>
<proteinExistence type="inferred from homology"/>
<gene>
    <name evidence="10" type="ORF">GQN54_10860</name>
</gene>
<feature type="transmembrane region" description="Helical" evidence="7">
    <location>
        <begin position="373"/>
        <end position="395"/>
    </location>
</feature>
<organism evidence="10 11">
    <name type="scientific">Acidiluteibacter ferrifornacis</name>
    <dbReference type="NCBI Taxonomy" id="2692424"/>
    <lineage>
        <taxon>Bacteria</taxon>
        <taxon>Pseudomonadati</taxon>
        <taxon>Bacteroidota</taxon>
        <taxon>Flavobacteriia</taxon>
        <taxon>Flavobacteriales</taxon>
        <taxon>Cryomorphaceae</taxon>
        <taxon>Acidiluteibacter</taxon>
    </lineage>
</organism>